<sequence>MITTLFVESEEPLICAAGMPVCGGKLTGVYFGDMRGHPWHSLNDCFPPDMEAVALVVQYGYHQELRIGHVGYEGLFVDEETGACIEDEDGRVTHWAWIAALPELVEVNCDDDK</sequence>
<reference evidence="1 2" key="1">
    <citation type="submission" date="2018-04" db="EMBL/GenBank/DDBJ databases">
        <title>Whole genome sequencing of Salmonella enterica.</title>
        <authorList>
            <person name="Bell R."/>
        </authorList>
    </citation>
    <scope>NUCLEOTIDE SEQUENCE [LARGE SCALE GENOMIC DNA]</scope>
    <source>
        <strain evidence="1 2">CFSAN058603</strain>
    </source>
</reference>
<evidence type="ECO:0000313" key="1">
    <source>
        <dbReference type="EMBL" id="PUF82837.1"/>
    </source>
</evidence>
<dbReference type="AlphaFoldDB" id="A0A315G8H2"/>
<comment type="caution">
    <text evidence="1">The sequence shown here is derived from an EMBL/GenBank/DDBJ whole genome shotgun (WGS) entry which is preliminary data.</text>
</comment>
<dbReference type="Proteomes" id="UP000250700">
    <property type="component" value="Unassembled WGS sequence"/>
</dbReference>
<evidence type="ECO:0000313" key="2">
    <source>
        <dbReference type="Proteomes" id="UP000250700"/>
    </source>
</evidence>
<proteinExistence type="predicted"/>
<protein>
    <submittedName>
        <fullName evidence="1">Uncharacterized protein</fullName>
    </submittedName>
</protein>
<dbReference type="RefSeq" id="WP_001656443.1">
    <property type="nucleotide sequence ID" value="NZ_QAQA01000019.1"/>
</dbReference>
<dbReference type="EMBL" id="QARU01000001">
    <property type="protein sequence ID" value="PUF82837.1"/>
    <property type="molecule type" value="Genomic_DNA"/>
</dbReference>
<name>A0A315G8H2_SALET</name>
<accession>A0A315G8H2</accession>
<gene>
    <name evidence="1" type="ORF">DAX91_03365</name>
</gene>
<organism evidence="1 2">
    <name type="scientific">Salmonella enterica I</name>
    <dbReference type="NCBI Taxonomy" id="59201"/>
    <lineage>
        <taxon>Bacteria</taxon>
        <taxon>Pseudomonadati</taxon>
        <taxon>Pseudomonadota</taxon>
        <taxon>Gammaproteobacteria</taxon>
        <taxon>Enterobacterales</taxon>
        <taxon>Enterobacteriaceae</taxon>
        <taxon>Salmonella</taxon>
    </lineage>
</organism>